<sequence>MKTDASALKEGNGSGLGTESHATIPTKAPATHRNLNPLFVNLIAAYNLQGCFALRLEHGYAYDIATDDDAVLVLAEDVVLFATFIRDRTLLSCGPQASLHPPHSHSRSPRTPEANSLRPTSESTRYAAASPSRLRPDRPRTSHPLAANVQVTRALYDFDADNRSCPAYASRSTFAARPDQCQLNVLASKEGESMWIGEAARRRGMDLPLRSGGQGVSTHIDDMGNGEDETSSALSLLAYSDVVKETGSILFHLAGG</sequence>
<reference evidence="2 3" key="1">
    <citation type="journal article" date="2016" name="Mol. Biol. Evol.">
        <title>Comparative Genomics of Early-Diverging Mushroom-Forming Fungi Provides Insights into the Origins of Lignocellulose Decay Capabilities.</title>
        <authorList>
            <person name="Nagy L.G."/>
            <person name="Riley R."/>
            <person name="Tritt A."/>
            <person name="Adam C."/>
            <person name="Daum C."/>
            <person name="Floudas D."/>
            <person name="Sun H."/>
            <person name="Yadav J.S."/>
            <person name="Pangilinan J."/>
            <person name="Larsson K.H."/>
            <person name="Matsuura K."/>
            <person name="Barry K."/>
            <person name="Labutti K."/>
            <person name="Kuo R."/>
            <person name="Ohm R.A."/>
            <person name="Bhattacharya S.S."/>
            <person name="Shirouzu T."/>
            <person name="Yoshinaga Y."/>
            <person name="Martin F.M."/>
            <person name="Grigoriev I.V."/>
            <person name="Hibbett D.S."/>
        </authorList>
    </citation>
    <scope>NUCLEOTIDE SEQUENCE [LARGE SCALE GENOMIC DNA]</scope>
    <source>
        <strain evidence="2 3">CBS 109695</strain>
    </source>
</reference>
<dbReference type="Proteomes" id="UP000076532">
    <property type="component" value="Unassembled WGS sequence"/>
</dbReference>
<keyword evidence="3" id="KW-1185">Reference proteome</keyword>
<dbReference type="EMBL" id="KV417514">
    <property type="protein sequence ID" value="KZP26482.1"/>
    <property type="molecule type" value="Genomic_DNA"/>
</dbReference>
<accession>A0A166PV61</accession>
<proteinExistence type="predicted"/>
<organism evidence="2 3">
    <name type="scientific">Athelia psychrophila</name>
    <dbReference type="NCBI Taxonomy" id="1759441"/>
    <lineage>
        <taxon>Eukaryota</taxon>
        <taxon>Fungi</taxon>
        <taxon>Dikarya</taxon>
        <taxon>Basidiomycota</taxon>
        <taxon>Agaricomycotina</taxon>
        <taxon>Agaricomycetes</taxon>
        <taxon>Agaricomycetidae</taxon>
        <taxon>Atheliales</taxon>
        <taxon>Atheliaceae</taxon>
        <taxon>Athelia</taxon>
    </lineage>
</organism>
<feature type="region of interest" description="Disordered" evidence="1">
    <location>
        <begin position="96"/>
        <end position="146"/>
    </location>
</feature>
<evidence type="ECO:0000313" key="2">
    <source>
        <dbReference type="EMBL" id="KZP26482.1"/>
    </source>
</evidence>
<feature type="compositionally biased region" description="Polar residues" evidence="1">
    <location>
        <begin position="113"/>
        <end position="124"/>
    </location>
</feature>
<evidence type="ECO:0000313" key="3">
    <source>
        <dbReference type="Proteomes" id="UP000076532"/>
    </source>
</evidence>
<name>A0A166PV61_9AGAM</name>
<dbReference type="AlphaFoldDB" id="A0A166PV61"/>
<evidence type="ECO:0000256" key="1">
    <source>
        <dbReference type="SAM" id="MobiDB-lite"/>
    </source>
</evidence>
<protein>
    <submittedName>
        <fullName evidence="2">Uncharacterized protein</fullName>
    </submittedName>
</protein>
<gene>
    <name evidence="2" type="ORF">FIBSPDRAFT_887271</name>
</gene>
<feature type="region of interest" description="Disordered" evidence="1">
    <location>
        <begin position="1"/>
        <end position="21"/>
    </location>
</feature>